<keyword evidence="7" id="KW-0614">Plasmid</keyword>
<dbReference type="HOGENOM" id="CLU_010686_5_0_9"/>
<keyword evidence="2" id="KW-0238">DNA-binding</keyword>
<dbReference type="InterPro" id="IPR006119">
    <property type="entry name" value="Resolv_N"/>
</dbReference>
<evidence type="ECO:0000256" key="2">
    <source>
        <dbReference type="ARBA" id="ARBA00023125"/>
    </source>
</evidence>
<dbReference type="InterPro" id="IPR006118">
    <property type="entry name" value="Recombinase_CS"/>
</dbReference>
<sequence>MKKFQIAYIRVSSDQQDGARQKVNILSRCPDALVVEETCTGRTMDRPMWNKIIQSAEGGHISDIWFDEPSRMGRTAKECFNTYKHLYYDLKINLHFIKSSHISTDVYQKALEGSISAIKIKSGDNCADRMINAIMKAIEDYQLDLIEKQIYMAFKHAEDESNNLSMRVKSGIAEAKKRGVKFGREKGAHYKSKLEYMSMPLIIKYYRGFGGYYNTAGVARIIGATIPTTRKYIDNIKVEQGILTKEQAKYADKKPFNVRLTDSEKYYEEANVIWEQRYKKSLKTDNHLPTKYVPIIST</sequence>
<dbReference type="GO" id="GO:0003677">
    <property type="term" value="F:DNA binding"/>
    <property type="evidence" value="ECO:0007669"/>
    <property type="project" value="UniProtKB-KW"/>
</dbReference>
<dbReference type="InterPro" id="IPR036162">
    <property type="entry name" value="Resolvase-like_N_sf"/>
</dbReference>
<gene>
    <name evidence="7" type="ordered locus">bpr_II204</name>
</gene>
<evidence type="ECO:0000256" key="4">
    <source>
        <dbReference type="PIRSR" id="PIRSR606118-50"/>
    </source>
</evidence>
<dbReference type="EMBL" id="CP001812">
    <property type="protein sequence ID" value="ADL36142.1"/>
    <property type="molecule type" value="Genomic_DNA"/>
</dbReference>
<evidence type="ECO:0000256" key="3">
    <source>
        <dbReference type="ARBA" id="ARBA00023172"/>
    </source>
</evidence>
<dbReference type="GO" id="GO:0000150">
    <property type="term" value="F:DNA strand exchange activity"/>
    <property type="evidence" value="ECO:0007669"/>
    <property type="project" value="InterPro"/>
</dbReference>
<evidence type="ECO:0000313" key="7">
    <source>
        <dbReference type="EMBL" id="ADL36142.1"/>
    </source>
</evidence>
<geneLocation type="plasmid" evidence="7 8">
    <name>pCY360</name>
</geneLocation>
<evidence type="ECO:0000259" key="6">
    <source>
        <dbReference type="SMART" id="SM00857"/>
    </source>
</evidence>
<name>E0S410_BUTPB</name>
<dbReference type="SMART" id="SM00857">
    <property type="entry name" value="Resolvase"/>
    <property type="match status" value="1"/>
</dbReference>
<reference evidence="7 8" key="1">
    <citation type="journal article" date="2010" name="PLoS ONE">
        <title>The glycobiome of the rumen bacterium Butyrivibrio proteoclasticus B316(T) highlights adaptation to a polysaccharide-rich environment.</title>
        <authorList>
            <person name="Kelly W.J."/>
            <person name="Leahy S.C."/>
            <person name="Altermann E."/>
            <person name="Yeoman C.J."/>
            <person name="Dunne J.C."/>
            <person name="Kong Z."/>
            <person name="Pacheco D.M."/>
            <person name="Li D."/>
            <person name="Noel S.J."/>
            <person name="Moon C.D."/>
            <person name="Cookson A.L."/>
            <person name="Attwood G.T."/>
        </authorList>
    </citation>
    <scope>NUCLEOTIDE SEQUENCE [LARGE SCALE GENOMIC DNA]</scope>
    <source>
        <strain evidence="8">ATCC 51982 / DSM 14932 / B316</strain>
        <plasmid evidence="8">Plasmid pCY360</plasmid>
    </source>
</reference>
<feature type="domain" description="Resolvase/invertase-type recombinase catalytic" evidence="6">
    <location>
        <begin position="5"/>
        <end position="181"/>
    </location>
</feature>
<dbReference type="Pfam" id="PF00239">
    <property type="entry name" value="Resolvase"/>
    <property type="match status" value="1"/>
</dbReference>
<dbReference type="PROSITE" id="PS00397">
    <property type="entry name" value="RECOMBINASES_1"/>
    <property type="match status" value="1"/>
</dbReference>
<dbReference type="RefSeq" id="WP_013282791.1">
    <property type="nucleotide sequence ID" value="NC_014389.1"/>
</dbReference>
<keyword evidence="1" id="KW-0229">DNA integration</keyword>
<dbReference type="GO" id="GO:0015074">
    <property type="term" value="P:DNA integration"/>
    <property type="evidence" value="ECO:0007669"/>
    <property type="project" value="UniProtKB-KW"/>
</dbReference>
<evidence type="ECO:0000256" key="5">
    <source>
        <dbReference type="PROSITE-ProRule" id="PRU10137"/>
    </source>
</evidence>
<dbReference type="Gene3D" id="3.40.50.1390">
    <property type="entry name" value="Resolvase, N-terminal catalytic domain"/>
    <property type="match status" value="1"/>
</dbReference>
<keyword evidence="8" id="KW-1185">Reference proteome</keyword>
<dbReference type="KEGG" id="bpb:bpr_II204"/>
<organism evidence="7 8">
    <name type="scientific">Butyrivibrio proteoclasticus (strain ATCC 51982 / DSM 14932 / B316)</name>
    <name type="common">Clostridium proteoclasticum</name>
    <dbReference type="NCBI Taxonomy" id="515622"/>
    <lineage>
        <taxon>Bacteria</taxon>
        <taxon>Bacillati</taxon>
        <taxon>Bacillota</taxon>
        <taxon>Clostridia</taxon>
        <taxon>Lachnospirales</taxon>
        <taxon>Lachnospiraceae</taxon>
        <taxon>Butyrivibrio</taxon>
    </lineage>
</organism>
<feature type="active site" description="O-(5'-phospho-DNA)-serine intermediate" evidence="4 5">
    <location>
        <position position="12"/>
    </location>
</feature>
<dbReference type="SUPFAM" id="SSF53041">
    <property type="entry name" value="Resolvase-like"/>
    <property type="match status" value="1"/>
</dbReference>
<proteinExistence type="predicted"/>
<accession>E0S410</accession>
<keyword evidence="3" id="KW-0233">DNA recombination</keyword>
<evidence type="ECO:0000313" key="8">
    <source>
        <dbReference type="Proteomes" id="UP000001299"/>
    </source>
</evidence>
<dbReference type="AlphaFoldDB" id="E0S410"/>
<evidence type="ECO:0000256" key="1">
    <source>
        <dbReference type="ARBA" id="ARBA00022908"/>
    </source>
</evidence>
<protein>
    <submittedName>
        <fullName evidence="7">Resolvase family protein</fullName>
    </submittedName>
</protein>
<dbReference type="Proteomes" id="UP000001299">
    <property type="component" value="Plasmid pCY360"/>
</dbReference>